<evidence type="ECO:0000313" key="2">
    <source>
        <dbReference type="Proteomes" id="UP001497516"/>
    </source>
</evidence>
<evidence type="ECO:0000313" key="1">
    <source>
        <dbReference type="EMBL" id="CAL1377204.1"/>
    </source>
</evidence>
<keyword evidence="2" id="KW-1185">Reference proteome</keyword>
<protein>
    <submittedName>
        <fullName evidence="1">Uncharacterized protein</fullName>
    </submittedName>
</protein>
<organism evidence="1 2">
    <name type="scientific">Linum trigynum</name>
    <dbReference type="NCBI Taxonomy" id="586398"/>
    <lineage>
        <taxon>Eukaryota</taxon>
        <taxon>Viridiplantae</taxon>
        <taxon>Streptophyta</taxon>
        <taxon>Embryophyta</taxon>
        <taxon>Tracheophyta</taxon>
        <taxon>Spermatophyta</taxon>
        <taxon>Magnoliopsida</taxon>
        <taxon>eudicotyledons</taxon>
        <taxon>Gunneridae</taxon>
        <taxon>Pentapetalae</taxon>
        <taxon>rosids</taxon>
        <taxon>fabids</taxon>
        <taxon>Malpighiales</taxon>
        <taxon>Linaceae</taxon>
        <taxon>Linum</taxon>
    </lineage>
</organism>
<gene>
    <name evidence="1" type="ORF">LTRI10_LOCUS18871</name>
</gene>
<name>A0AAV2DUN0_9ROSI</name>
<dbReference type="Proteomes" id="UP001497516">
    <property type="component" value="Chromosome 3"/>
</dbReference>
<sequence length="71" mass="8022">MPCHPYCSPEVLKWVSEVVYLQTQENREFFNGTFETLVLDCNFQFSNPSSIPAIVDVAAGTHDLVYSLILP</sequence>
<reference evidence="1 2" key="1">
    <citation type="submission" date="2024-04" db="EMBL/GenBank/DDBJ databases">
        <authorList>
            <person name="Fracassetti M."/>
        </authorList>
    </citation>
    <scope>NUCLEOTIDE SEQUENCE [LARGE SCALE GENOMIC DNA]</scope>
</reference>
<dbReference type="EMBL" id="OZ034816">
    <property type="protein sequence ID" value="CAL1377204.1"/>
    <property type="molecule type" value="Genomic_DNA"/>
</dbReference>
<accession>A0AAV2DUN0</accession>
<proteinExistence type="predicted"/>
<dbReference type="AlphaFoldDB" id="A0AAV2DUN0"/>